<evidence type="ECO:0000259" key="8">
    <source>
        <dbReference type="Pfam" id="PF13382"/>
    </source>
</evidence>
<protein>
    <recommendedName>
        <fullName evidence="2 6">Adenine deaminase</fullName>
        <shortName evidence="6">Adenase</shortName>
        <shortName evidence="6">Adenine aminase</shortName>
        <ecNumber evidence="2 6">3.5.4.2</ecNumber>
    </recommendedName>
</protein>
<evidence type="ECO:0000313" key="10">
    <source>
        <dbReference type="Proteomes" id="UP000249239"/>
    </source>
</evidence>
<gene>
    <name evidence="6" type="primary">ade</name>
    <name evidence="9" type="ORF">LX69_00684</name>
</gene>
<proteinExistence type="inferred from homology"/>
<dbReference type="InterPro" id="IPR011059">
    <property type="entry name" value="Metal-dep_hydrolase_composite"/>
</dbReference>
<keyword evidence="10" id="KW-1185">Reference proteome</keyword>
<dbReference type="CDD" id="cd01295">
    <property type="entry name" value="AdeC"/>
    <property type="match status" value="1"/>
</dbReference>
<dbReference type="SUPFAM" id="SSF51338">
    <property type="entry name" value="Composite domain of metallo-dependent hydrolases"/>
    <property type="match status" value="1"/>
</dbReference>
<dbReference type="InterPro" id="IPR032466">
    <property type="entry name" value="Metal_Hydrolase"/>
</dbReference>
<dbReference type="PANTHER" id="PTHR11113:SF2">
    <property type="entry name" value="ADENINE DEAMINASE"/>
    <property type="match status" value="1"/>
</dbReference>
<dbReference type="AlphaFoldDB" id="A0A2W7NMT6"/>
<dbReference type="Gene3D" id="3.20.20.140">
    <property type="entry name" value="Metal-dependent hydrolases"/>
    <property type="match status" value="1"/>
</dbReference>
<dbReference type="NCBIfam" id="TIGR01178">
    <property type="entry name" value="ade"/>
    <property type="match status" value="1"/>
</dbReference>
<evidence type="ECO:0000256" key="1">
    <source>
        <dbReference type="ARBA" id="ARBA00006773"/>
    </source>
</evidence>
<dbReference type="HAMAP" id="MF_01518">
    <property type="entry name" value="Adenine_deamin"/>
    <property type="match status" value="1"/>
</dbReference>
<dbReference type="GO" id="GO:0006146">
    <property type="term" value="P:adenine catabolic process"/>
    <property type="evidence" value="ECO:0007669"/>
    <property type="project" value="InterPro"/>
</dbReference>
<dbReference type="PANTHER" id="PTHR11113">
    <property type="entry name" value="N-ACETYLGLUCOSAMINE-6-PHOSPHATE DEACETYLASE"/>
    <property type="match status" value="1"/>
</dbReference>
<dbReference type="EMBL" id="QKZK01000004">
    <property type="protein sequence ID" value="PZX19417.1"/>
    <property type="molecule type" value="Genomic_DNA"/>
</dbReference>
<evidence type="ECO:0000256" key="6">
    <source>
        <dbReference type="HAMAP-Rule" id="MF_01518"/>
    </source>
</evidence>
<comment type="catalytic activity">
    <reaction evidence="5 6">
        <text>adenine + H2O + H(+) = hypoxanthine + NH4(+)</text>
        <dbReference type="Rhea" id="RHEA:23688"/>
        <dbReference type="ChEBI" id="CHEBI:15377"/>
        <dbReference type="ChEBI" id="CHEBI:15378"/>
        <dbReference type="ChEBI" id="CHEBI:16708"/>
        <dbReference type="ChEBI" id="CHEBI:17368"/>
        <dbReference type="ChEBI" id="CHEBI:28938"/>
        <dbReference type="EC" id="3.5.4.2"/>
    </reaction>
</comment>
<dbReference type="Pfam" id="PF13382">
    <property type="entry name" value="Adenine_deam_C"/>
    <property type="match status" value="1"/>
</dbReference>
<sequence>MNLIRGYIVDIANKCFFPGEINFAEAIISIVPTFESVPDCYIFPGLVDSHVHIESSMLVPSEFSRLVVPRGTVAVVADPHEIVNVMGEEGFNYMIEDSLLTPLKCFFGVPSCVPASDFDRSGFVLDSEAVSRLIARKEVCCLSEVMNYPGVLVSDPVVMNKIHAAQRNGKPVDGHAPGLVGRDLMKYAQSGISTDHECSTIDEALFKISCGMKIQIREGSAARNFEALYSLISSHPSSVMLCTDDSHPDDLIERGHIDKIIAMGLKKGVSIFDLLQAAVVNPVLHYRLPVGLLRVGDPADMIVVDRLDEFHIVQTYINGTLVYDAGNIHLPKLPIAVVNYFEATFVDCIDVMLPHDKEAVRVIRVTDGELVTGEMKWIPQLSNNRLVLSSVDDDVLKIVVLNRYLKGQPPAVGFIHGFGLKKGGIGCSVAHDSHHLIVVGVSDDDILACMNLLIESKGGIAVVDGEKRDLLPLPIAGIMSDKSGEAVATKYRFLQCCASSLGSTLQSPFMTLSFMSLLVIPELKMSDRGLFNGNDFQFVDLFL</sequence>
<feature type="domain" description="Amidohydrolase-related" evidence="7">
    <location>
        <begin position="41"/>
        <end position="322"/>
    </location>
</feature>
<accession>A0A2W7NMT6</accession>
<dbReference type="RefSeq" id="WP_111444404.1">
    <property type="nucleotide sequence ID" value="NZ_QKZK01000004.1"/>
</dbReference>
<keyword evidence="4 6" id="KW-0464">Manganese</keyword>
<organism evidence="9 10">
    <name type="scientific">Breznakibacter xylanolyticus</name>
    <dbReference type="NCBI Taxonomy" id="990"/>
    <lineage>
        <taxon>Bacteria</taxon>
        <taxon>Pseudomonadati</taxon>
        <taxon>Bacteroidota</taxon>
        <taxon>Bacteroidia</taxon>
        <taxon>Marinilabiliales</taxon>
        <taxon>Marinilabiliaceae</taxon>
        <taxon>Breznakibacter</taxon>
    </lineage>
</organism>
<dbReference type="SUPFAM" id="SSF51556">
    <property type="entry name" value="Metallo-dependent hydrolases"/>
    <property type="match status" value="1"/>
</dbReference>
<evidence type="ECO:0000313" key="9">
    <source>
        <dbReference type="EMBL" id="PZX19417.1"/>
    </source>
</evidence>
<dbReference type="InterPro" id="IPR006679">
    <property type="entry name" value="Adenine_deam"/>
</dbReference>
<evidence type="ECO:0000256" key="5">
    <source>
        <dbReference type="ARBA" id="ARBA00047720"/>
    </source>
</evidence>
<dbReference type="InterPro" id="IPR026912">
    <property type="entry name" value="Adenine_deam_C"/>
</dbReference>
<evidence type="ECO:0000256" key="4">
    <source>
        <dbReference type="ARBA" id="ARBA00023211"/>
    </source>
</evidence>
<comment type="similarity">
    <text evidence="1 6">Belongs to the metallo-dependent hydrolases superfamily. Adenine deaminase family.</text>
</comment>
<reference evidence="9 10" key="1">
    <citation type="submission" date="2018-06" db="EMBL/GenBank/DDBJ databases">
        <title>Genomic Encyclopedia of Archaeal and Bacterial Type Strains, Phase II (KMG-II): from individual species to whole genera.</title>
        <authorList>
            <person name="Goeker M."/>
        </authorList>
    </citation>
    <scope>NUCLEOTIDE SEQUENCE [LARGE SCALE GENOMIC DNA]</scope>
    <source>
        <strain evidence="9 10">DSM 6779</strain>
    </source>
</reference>
<feature type="domain" description="Adenine deaminase C-terminal" evidence="8">
    <location>
        <begin position="370"/>
        <end position="536"/>
    </location>
</feature>
<dbReference type="OrthoDB" id="9775607at2"/>
<dbReference type="Proteomes" id="UP000249239">
    <property type="component" value="Unassembled WGS sequence"/>
</dbReference>
<keyword evidence="3 6" id="KW-0378">Hydrolase</keyword>
<comment type="caution">
    <text evidence="9">The sequence shown here is derived from an EMBL/GenBank/DDBJ whole genome shotgun (WGS) entry which is preliminary data.</text>
</comment>
<dbReference type="GO" id="GO:0000034">
    <property type="term" value="F:adenine deaminase activity"/>
    <property type="evidence" value="ECO:0007669"/>
    <property type="project" value="UniProtKB-UniRule"/>
</dbReference>
<name>A0A2W7NMT6_9BACT</name>
<evidence type="ECO:0000256" key="3">
    <source>
        <dbReference type="ARBA" id="ARBA00022801"/>
    </source>
</evidence>
<dbReference type="InterPro" id="IPR006680">
    <property type="entry name" value="Amidohydro-rel"/>
</dbReference>
<evidence type="ECO:0000256" key="2">
    <source>
        <dbReference type="ARBA" id="ARBA00012782"/>
    </source>
</evidence>
<evidence type="ECO:0000259" key="7">
    <source>
        <dbReference type="Pfam" id="PF01979"/>
    </source>
</evidence>
<comment type="cofactor">
    <cofactor evidence="6">
        <name>Mn(2+)</name>
        <dbReference type="ChEBI" id="CHEBI:29035"/>
    </cofactor>
</comment>
<dbReference type="EC" id="3.5.4.2" evidence="2 6"/>
<dbReference type="Pfam" id="PF01979">
    <property type="entry name" value="Amidohydro_1"/>
    <property type="match status" value="1"/>
</dbReference>